<comment type="caution">
    <text evidence="1">The sequence shown here is derived from an EMBL/GenBank/DDBJ whole genome shotgun (WGS) entry which is preliminary data.</text>
</comment>
<keyword evidence="2" id="KW-1185">Reference proteome</keyword>
<proteinExistence type="predicted"/>
<accession>A0A8S0WSP6</accession>
<evidence type="ECO:0000313" key="2">
    <source>
        <dbReference type="Proteomes" id="UP000494216"/>
    </source>
</evidence>
<dbReference type="EMBL" id="CADCXN010000125">
    <property type="protein sequence ID" value="CAA9892991.1"/>
    <property type="molecule type" value="Genomic_DNA"/>
</dbReference>
<gene>
    <name evidence="1" type="ORF">METHB2_900001</name>
</gene>
<organism evidence="1 2">
    <name type="scientific">Candidatus Methylobacter favarea</name>
    <dbReference type="NCBI Taxonomy" id="2707345"/>
    <lineage>
        <taxon>Bacteria</taxon>
        <taxon>Pseudomonadati</taxon>
        <taxon>Pseudomonadota</taxon>
        <taxon>Gammaproteobacteria</taxon>
        <taxon>Methylococcales</taxon>
        <taxon>Methylococcaceae</taxon>
        <taxon>Methylobacter</taxon>
    </lineage>
</organism>
<name>A0A8S0WSP6_9GAMM</name>
<sequence length="59" mass="6679">MSKRLEADHFRGPNDAAIVELTVKPLCWLLAGIDLAAMQSYPKRKIQKLDENSRVKALK</sequence>
<dbReference type="Proteomes" id="UP000494216">
    <property type="component" value="Unassembled WGS sequence"/>
</dbReference>
<reference evidence="1 2" key="1">
    <citation type="submission" date="2020-02" db="EMBL/GenBank/DDBJ databases">
        <authorList>
            <person name="Hogendoorn C."/>
        </authorList>
    </citation>
    <scope>NUCLEOTIDE SEQUENCE [LARGE SCALE GENOMIC DNA]</scope>
    <source>
        <strain evidence="1">METHB21</strain>
    </source>
</reference>
<dbReference type="AlphaFoldDB" id="A0A8S0WSP6"/>
<evidence type="ECO:0000313" key="1">
    <source>
        <dbReference type="EMBL" id="CAA9892991.1"/>
    </source>
</evidence>
<protein>
    <submittedName>
        <fullName evidence="1">Uncharacterized protein</fullName>
    </submittedName>
</protein>